<evidence type="ECO:0000313" key="3">
    <source>
        <dbReference type="Proteomes" id="UP000190744"/>
    </source>
</evidence>
<feature type="signal peptide" evidence="1">
    <location>
        <begin position="1"/>
        <end position="17"/>
    </location>
</feature>
<evidence type="ECO:0000313" key="2">
    <source>
        <dbReference type="EMBL" id="OOQ87403.1"/>
    </source>
</evidence>
<reference evidence="3" key="1">
    <citation type="submission" date="2015-09" db="EMBL/GenBank/DDBJ databases">
        <authorList>
            <person name="Fill T.P."/>
            <person name="Baretta J.F."/>
            <person name="de Almeida L.G."/>
            <person name="Rocha M."/>
            <person name="de Souza D.H."/>
            <person name="Malavazi I."/>
            <person name="Cerdeira L.T."/>
            <person name="Hong H."/>
            <person name="Samborskyy M."/>
            <person name="de Vasconcelos A.T."/>
            <person name="Leadlay P."/>
            <person name="Rodrigues-Filho E."/>
        </authorList>
    </citation>
    <scope>NUCLEOTIDE SEQUENCE [LARGE SCALE GENOMIC DNA]</scope>
    <source>
        <strain evidence="3">LaBioMMi 136</strain>
    </source>
</reference>
<evidence type="ECO:0000256" key="1">
    <source>
        <dbReference type="SAM" id="SignalP"/>
    </source>
</evidence>
<comment type="caution">
    <text evidence="2">The sequence shown here is derived from an EMBL/GenBank/DDBJ whole genome shotgun (WGS) entry which is preliminary data.</text>
</comment>
<sequence>MKLLFPTTILLATFATAKYTPGQDCRTNKGCDNNYSGSKWSVVIESGDARMIYDPSMVDSTRYIDARCTGVNLPETVDKKRKTIYDKIKGKLCDGIYFLTTSAIKEDEFTSQFKKTCAEQQDSQGGSYYAIVRMYPTKELAVKNTGGKYDASVFP</sequence>
<proteinExistence type="predicted"/>
<organism evidence="2 3">
    <name type="scientific">Penicillium brasilianum</name>
    <dbReference type="NCBI Taxonomy" id="104259"/>
    <lineage>
        <taxon>Eukaryota</taxon>
        <taxon>Fungi</taxon>
        <taxon>Dikarya</taxon>
        <taxon>Ascomycota</taxon>
        <taxon>Pezizomycotina</taxon>
        <taxon>Eurotiomycetes</taxon>
        <taxon>Eurotiomycetidae</taxon>
        <taxon>Eurotiales</taxon>
        <taxon>Aspergillaceae</taxon>
        <taxon>Penicillium</taxon>
    </lineage>
</organism>
<keyword evidence="1" id="KW-0732">Signal</keyword>
<feature type="chain" id="PRO_5012459059" evidence="1">
    <location>
        <begin position="18"/>
        <end position="155"/>
    </location>
</feature>
<dbReference type="EMBL" id="LJBN01000125">
    <property type="protein sequence ID" value="OOQ87403.1"/>
    <property type="molecule type" value="Genomic_DNA"/>
</dbReference>
<accession>A0A1S9RPG7</accession>
<dbReference type="Proteomes" id="UP000190744">
    <property type="component" value="Unassembled WGS sequence"/>
</dbReference>
<gene>
    <name evidence="2" type="ORF">PEBR_17348</name>
</gene>
<protein>
    <submittedName>
        <fullName evidence="2">Uncharacterized protein</fullName>
    </submittedName>
</protein>
<dbReference type="AlphaFoldDB" id="A0A1S9RPG7"/>
<name>A0A1S9RPG7_PENBI</name>